<dbReference type="PANTHER" id="PTHR30146">
    <property type="entry name" value="LACI-RELATED TRANSCRIPTIONAL REPRESSOR"/>
    <property type="match status" value="1"/>
</dbReference>
<feature type="domain" description="HTH lacI-type" evidence="4">
    <location>
        <begin position="1"/>
        <end position="20"/>
    </location>
</feature>
<evidence type="ECO:0000256" key="1">
    <source>
        <dbReference type="ARBA" id="ARBA00023015"/>
    </source>
</evidence>
<dbReference type="GO" id="GO:0003700">
    <property type="term" value="F:DNA-binding transcription factor activity"/>
    <property type="evidence" value="ECO:0007669"/>
    <property type="project" value="TreeGrafter"/>
</dbReference>
<gene>
    <name evidence="5" type="ORF">EYB31_12735</name>
</gene>
<name>A0A4Q9DRD5_9BACL</name>
<proteinExistence type="predicted"/>
<dbReference type="InterPro" id="IPR000843">
    <property type="entry name" value="HTH_LacI"/>
</dbReference>
<accession>A0A4Q9DRD5</accession>
<dbReference type="InterPro" id="IPR046335">
    <property type="entry name" value="LacI/GalR-like_sensor"/>
</dbReference>
<dbReference type="Pfam" id="PF13377">
    <property type="entry name" value="Peripla_BP_3"/>
    <property type="match status" value="1"/>
</dbReference>
<dbReference type="InterPro" id="IPR028082">
    <property type="entry name" value="Peripla_BP_I"/>
</dbReference>
<evidence type="ECO:0000256" key="2">
    <source>
        <dbReference type="ARBA" id="ARBA00023125"/>
    </source>
</evidence>
<evidence type="ECO:0000256" key="3">
    <source>
        <dbReference type="ARBA" id="ARBA00023163"/>
    </source>
</evidence>
<dbReference type="OrthoDB" id="9775106at2"/>
<dbReference type="EMBL" id="SIRE01000008">
    <property type="protein sequence ID" value="TBL79169.1"/>
    <property type="molecule type" value="Genomic_DNA"/>
</dbReference>
<dbReference type="PROSITE" id="PS50932">
    <property type="entry name" value="HTH_LACI_2"/>
    <property type="match status" value="1"/>
</dbReference>
<dbReference type="Gene3D" id="3.40.50.2300">
    <property type="match status" value="2"/>
</dbReference>
<protein>
    <submittedName>
        <fullName evidence="5">LacI family transcriptional regulator</fullName>
    </submittedName>
</protein>
<dbReference type="CDD" id="cd06267">
    <property type="entry name" value="PBP1_LacI_sugar_binding-like"/>
    <property type="match status" value="1"/>
</dbReference>
<dbReference type="GO" id="GO:0000976">
    <property type="term" value="F:transcription cis-regulatory region binding"/>
    <property type="evidence" value="ECO:0007669"/>
    <property type="project" value="TreeGrafter"/>
</dbReference>
<reference evidence="5 6" key="1">
    <citation type="submission" date="2019-02" db="EMBL/GenBank/DDBJ databases">
        <title>Paenibacillus sp. nov., isolated from surface-sterilized tissue of Thalictrum simplex L.</title>
        <authorList>
            <person name="Tuo L."/>
        </authorList>
    </citation>
    <scope>NUCLEOTIDE SEQUENCE [LARGE SCALE GENOMIC DNA]</scope>
    <source>
        <strain evidence="5 6">N2SHLJ1</strain>
    </source>
</reference>
<sequence length="302" mass="33916">MQIAKEMDYVPNVMARGLVKKTTNTIGVFFGDQVNSGFDSPFLSDYFRSIKDIVGEAGYDLLIFSNRNRDTSSYKMICHEKGVDGVILILTGSKRTDGKIHELHEAFPTVYIDSLPNDRMRVNFVESDNERGAYEATRHLIELGHRKIAKLAGDQIAKGSFDRISGYKNALLDSGMPYDERFIRYGYFSEETAYRETLELFASDPDITAVFASSDLMAFGVIRALETLGKRVPEDVSVVGFDDIDSAQYFRPPLTTVHQQRFKMGETGSKILLELIKENVGITHHIRIPTQLVVRGSSGPLH</sequence>
<dbReference type="SUPFAM" id="SSF53822">
    <property type="entry name" value="Periplasmic binding protein-like I"/>
    <property type="match status" value="1"/>
</dbReference>
<evidence type="ECO:0000313" key="6">
    <source>
        <dbReference type="Proteomes" id="UP000293142"/>
    </source>
</evidence>
<keyword evidence="3" id="KW-0804">Transcription</keyword>
<comment type="caution">
    <text evidence="5">The sequence shown here is derived from an EMBL/GenBank/DDBJ whole genome shotgun (WGS) entry which is preliminary data.</text>
</comment>
<organism evidence="5 6">
    <name type="scientific">Paenibacillus thalictri</name>
    <dbReference type="NCBI Taxonomy" id="2527873"/>
    <lineage>
        <taxon>Bacteria</taxon>
        <taxon>Bacillati</taxon>
        <taxon>Bacillota</taxon>
        <taxon>Bacilli</taxon>
        <taxon>Bacillales</taxon>
        <taxon>Paenibacillaceae</taxon>
        <taxon>Paenibacillus</taxon>
    </lineage>
</organism>
<dbReference type="AlphaFoldDB" id="A0A4Q9DRD5"/>
<evidence type="ECO:0000313" key="5">
    <source>
        <dbReference type="EMBL" id="TBL79169.1"/>
    </source>
</evidence>
<keyword evidence="6" id="KW-1185">Reference proteome</keyword>
<evidence type="ECO:0000259" key="4">
    <source>
        <dbReference type="PROSITE" id="PS50932"/>
    </source>
</evidence>
<keyword evidence="2" id="KW-0238">DNA-binding</keyword>
<dbReference type="Proteomes" id="UP000293142">
    <property type="component" value="Unassembled WGS sequence"/>
</dbReference>
<keyword evidence="1" id="KW-0805">Transcription regulation</keyword>
<dbReference type="PANTHER" id="PTHR30146:SF109">
    <property type="entry name" value="HTH-TYPE TRANSCRIPTIONAL REGULATOR GALS"/>
    <property type="match status" value="1"/>
</dbReference>